<organism evidence="3 4">
    <name type="scientific">Somion occarium</name>
    <dbReference type="NCBI Taxonomy" id="3059160"/>
    <lineage>
        <taxon>Eukaryota</taxon>
        <taxon>Fungi</taxon>
        <taxon>Dikarya</taxon>
        <taxon>Basidiomycota</taxon>
        <taxon>Agaricomycotina</taxon>
        <taxon>Agaricomycetes</taxon>
        <taxon>Polyporales</taxon>
        <taxon>Cerrenaceae</taxon>
        <taxon>Somion</taxon>
    </lineage>
</organism>
<evidence type="ECO:0000313" key="4">
    <source>
        <dbReference type="Proteomes" id="UP001497453"/>
    </source>
</evidence>
<evidence type="ECO:0000256" key="1">
    <source>
        <dbReference type="SAM" id="MobiDB-lite"/>
    </source>
</evidence>
<gene>
    <name evidence="3" type="ORF">GFSPODELE1_LOCUS6246</name>
</gene>
<feature type="compositionally biased region" description="Low complexity" evidence="1">
    <location>
        <begin position="231"/>
        <end position="240"/>
    </location>
</feature>
<dbReference type="Gene3D" id="2.30.110.10">
    <property type="entry name" value="Electron Transport, Fmn-binding Protein, Chain A"/>
    <property type="match status" value="1"/>
</dbReference>
<reference evidence="4" key="1">
    <citation type="submission" date="2024-04" db="EMBL/GenBank/DDBJ databases">
        <authorList>
            <person name="Shaw F."/>
            <person name="Minotto A."/>
        </authorList>
    </citation>
    <scope>NUCLEOTIDE SEQUENCE [LARGE SCALE GENOMIC DNA]</scope>
</reference>
<evidence type="ECO:0000259" key="2">
    <source>
        <dbReference type="Pfam" id="PF16242"/>
    </source>
</evidence>
<keyword evidence="4" id="KW-1185">Reference proteome</keyword>
<feature type="domain" description="General stress protein FMN-binding split barrel" evidence="2">
    <location>
        <begin position="28"/>
        <end position="184"/>
    </location>
</feature>
<protein>
    <recommendedName>
        <fullName evidence="2">General stress protein FMN-binding split barrel domain-containing protein</fullName>
    </recommendedName>
</protein>
<dbReference type="Proteomes" id="UP001497453">
    <property type="component" value="Chromosome 4"/>
</dbReference>
<dbReference type="InterPro" id="IPR038725">
    <property type="entry name" value="YdaG_split_barrel_FMN-bd"/>
</dbReference>
<feature type="region of interest" description="Disordered" evidence="1">
    <location>
        <begin position="224"/>
        <end position="283"/>
    </location>
</feature>
<feature type="region of interest" description="Disordered" evidence="1">
    <location>
        <begin position="1"/>
        <end position="27"/>
    </location>
</feature>
<dbReference type="Pfam" id="PF16242">
    <property type="entry name" value="Pyrid_ox_like"/>
    <property type="match status" value="1"/>
</dbReference>
<dbReference type="EMBL" id="OZ037947">
    <property type="protein sequence ID" value="CAL1707196.1"/>
    <property type="molecule type" value="Genomic_DNA"/>
</dbReference>
<proteinExistence type="predicted"/>
<accession>A0ABP1DH78</accession>
<sequence length="283" mass="30680">MSSSDSVPRPHDAYSTKAKKPTNITPQEKVKALHDIVKRARVGMLTTRNAEGSFHSRAMAPTGPITPYQTHLVFLANNASRKFEEIQNDAHVNVSFCDEKTTSWASYTGIARVSQDKEKISKHWGVGTSIWFGDLGDGIHKGNREDPRVTIIEVIPESIRYWIPAPSKAGRIADIVTSAATGQAATPGRLNTITKEEVCTTFFSHEGWWKRWLNVVLPADRSASRTRCQERQGGQAEGGQTDPSEGGRADPSEGGRAGPSAGGRACPSEGRTKGSGVKDGLKK</sequence>
<dbReference type="InterPro" id="IPR012349">
    <property type="entry name" value="Split_barrel_FMN-bd"/>
</dbReference>
<dbReference type="InterPro" id="IPR052917">
    <property type="entry name" value="Stress-Dev_Protein"/>
</dbReference>
<dbReference type="SUPFAM" id="SSF50475">
    <property type="entry name" value="FMN-binding split barrel"/>
    <property type="match status" value="1"/>
</dbReference>
<dbReference type="PANTHER" id="PTHR34818">
    <property type="entry name" value="PROTEIN BLI-3"/>
    <property type="match status" value="1"/>
</dbReference>
<name>A0ABP1DH78_9APHY</name>
<evidence type="ECO:0000313" key="3">
    <source>
        <dbReference type="EMBL" id="CAL1707196.1"/>
    </source>
</evidence>
<dbReference type="PANTHER" id="PTHR34818:SF1">
    <property type="entry name" value="PROTEIN BLI-3"/>
    <property type="match status" value="1"/>
</dbReference>